<accession>A0A2N9AIF8</accession>
<name>A0A2N9AIF8_METEX</name>
<keyword evidence="1" id="KW-0812">Transmembrane</keyword>
<evidence type="ECO:0000256" key="1">
    <source>
        <dbReference type="SAM" id="Phobius"/>
    </source>
</evidence>
<sequence>MRQTLIDQWHRETTAAQAAPPILQQCVTGAIRGALLGLVLLAVIFLIGWLGLL</sequence>
<evidence type="ECO:0000313" key="2">
    <source>
        <dbReference type="EMBL" id="SOR27145.1"/>
    </source>
</evidence>
<gene>
    <name evidence="2" type="ORF">TK0001_0543</name>
</gene>
<keyword evidence="1" id="KW-1133">Transmembrane helix</keyword>
<keyword evidence="1" id="KW-0472">Membrane</keyword>
<evidence type="ECO:0000313" key="3">
    <source>
        <dbReference type="Proteomes" id="UP000233769"/>
    </source>
</evidence>
<dbReference type="AlphaFoldDB" id="A0A2N9AIF8"/>
<dbReference type="EMBL" id="LT962688">
    <property type="protein sequence ID" value="SOR27145.1"/>
    <property type="molecule type" value="Genomic_DNA"/>
</dbReference>
<proteinExistence type="predicted"/>
<organism evidence="2 3">
    <name type="scientific">Methylorubrum extorquens</name>
    <name type="common">Methylobacterium dichloromethanicum</name>
    <name type="synonym">Methylobacterium extorquens</name>
    <dbReference type="NCBI Taxonomy" id="408"/>
    <lineage>
        <taxon>Bacteria</taxon>
        <taxon>Pseudomonadati</taxon>
        <taxon>Pseudomonadota</taxon>
        <taxon>Alphaproteobacteria</taxon>
        <taxon>Hyphomicrobiales</taxon>
        <taxon>Methylobacteriaceae</taxon>
        <taxon>Methylorubrum</taxon>
    </lineage>
</organism>
<reference evidence="3" key="1">
    <citation type="submission" date="2017-10" db="EMBL/GenBank/DDBJ databases">
        <authorList>
            <person name="Regsiter A."/>
            <person name="William W."/>
        </authorList>
    </citation>
    <scope>NUCLEOTIDE SEQUENCE [LARGE SCALE GENOMIC DNA]</scope>
</reference>
<feature type="transmembrane region" description="Helical" evidence="1">
    <location>
        <begin position="33"/>
        <end position="52"/>
    </location>
</feature>
<protein>
    <submittedName>
        <fullName evidence="2">Uncharacterized protein</fullName>
    </submittedName>
</protein>
<dbReference type="Proteomes" id="UP000233769">
    <property type="component" value="Chromosome tk0001"/>
</dbReference>